<dbReference type="KEGG" id="chih:GWR21_04075"/>
<dbReference type="Gene3D" id="2.60.120.10">
    <property type="entry name" value="Jelly Rolls"/>
    <property type="match status" value="1"/>
</dbReference>
<dbReference type="InterPro" id="IPR014710">
    <property type="entry name" value="RmlC-like_jellyroll"/>
</dbReference>
<evidence type="ECO:0000313" key="4">
    <source>
        <dbReference type="Proteomes" id="UP000476411"/>
    </source>
</evidence>
<reference evidence="3 4" key="1">
    <citation type="submission" date="2020-01" db="EMBL/GenBank/DDBJ databases">
        <title>Complete genome sequence of Chitinophaga sp. H33E-04 isolated from quinoa roots.</title>
        <authorList>
            <person name="Weon H.-Y."/>
            <person name="Lee S.A."/>
        </authorList>
    </citation>
    <scope>NUCLEOTIDE SEQUENCE [LARGE SCALE GENOMIC DNA]</scope>
    <source>
        <strain evidence="3 4">H33E-04</strain>
    </source>
</reference>
<proteinExistence type="predicted"/>
<dbReference type="CDD" id="cd02236">
    <property type="entry name" value="cupin_CV2614-like"/>
    <property type="match status" value="1"/>
</dbReference>
<protein>
    <submittedName>
        <fullName evidence="3">Cupin domain-containing protein</fullName>
    </submittedName>
</protein>
<evidence type="ECO:0000256" key="1">
    <source>
        <dbReference type="SAM" id="SignalP"/>
    </source>
</evidence>
<name>A0A6B9ZAG9_9BACT</name>
<feature type="domain" description="Cupin type-2" evidence="2">
    <location>
        <begin position="60"/>
        <end position="128"/>
    </location>
</feature>
<evidence type="ECO:0000259" key="2">
    <source>
        <dbReference type="Pfam" id="PF07883"/>
    </source>
</evidence>
<dbReference type="PANTHER" id="PTHR38599:SF1">
    <property type="entry name" value="CUPIN DOMAIN PROTEIN (AFU_ORTHOLOGUE AFUA_3G13620)"/>
    <property type="match status" value="1"/>
</dbReference>
<feature type="signal peptide" evidence="1">
    <location>
        <begin position="1"/>
        <end position="21"/>
    </location>
</feature>
<evidence type="ECO:0000313" key="3">
    <source>
        <dbReference type="EMBL" id="QHS58809.1"/>
    </source>
</evidence>
<dbReference type="InterPro" id="IPR011051">
    <property type="entry name" value="RmlC_Cupin_sf"/>
</dbReference>
<accession>A0A6B9ZAG9</accession>
<keyword evidence="4" id="KW-1185">Reference proteome</keyword>
<keyword evidence="1" id="KW-0732">Signal</keyword>
<dbReference type="InterPro" id="IPR013096">
    <property type="entry name" value="Cupin_2"/>
</dbReference>
<dbReference type="PANTHER" id="PTHR38599">
    <property type="entry name" value="CUPIN DOMAIN PROTEIN (AFU_ORTHOLOGUE AFUA_3G13620)"/>
    <property type="match status" value="1"/>
</dbReference>
<dbReference type="Pfam" id="PF07883">
    <property type="entry name" value="Cupin_2"/>
    <property type="match status" value="1"/>
</dbReference>
<feature type="chain" id="PRO_5025477308" evidence="1">
    <location>
        <begin position="22"/>
        <end position="141"/>
    </location>
</feature>
<gene>
    <name evidence="3" type="ORF">GWR21_04075</name>
</gene>
<dbReference type="Proteomes" id="UP000476411">
    <property type="component" value="Chromosome"/>
</dbReference>
<dbReference type="EMBL" id="CP048113">
    <property type="protein sequence ID" value="QHS58809.1"/>
    <property type="molecule type" value="Genomic_DNA"/>
</dbReference>
<dbReference type="RefSeq" id="WP_162330512.1">
    <property type="nucleotide sequence ID" value="NZ_CP048113.1"/>
</dbReference>
<dbReference type="AlphaFoldDB" id="A0A6B9ZAG9"/>
<organism evidence="3 4">
    <name type="scientific">Chitinophaga agri</name>
    <dbReference type="NCBI Taxonomy" id="2703787"/>
    <lineage>
        <taxon>Bacteria</taxon>
        <taxon>Pseudomonadati</taxon>
        <taxon>Bacteroidota</taxon>
        <taxon>Chitinophagia</taxon>
        <taxon>Chitinophagales</taxon>
        <taxon>Chitinophagaceae</taxon>
        <taxon>Chitinophaga</taxon>
    </lineage>
</organism>
<sequence length="141" mass="15741">MFSKIKTIIALLIFITTAVHAQQYAGKLKIERLVDTTVNAIGQKIAYPQFKDAKVTMAKITFPPGETTGWHKHLIPVFSYVLKGRLTVEIEGHPPAEYKEGDSFVESYDTYHRGTNKDTTDVVLFVVYLGGDGQPLAVKKQ</sequence>
<dbReference type="SUPFAM" id="SSF51182">
    <property type="entry name" value="RmlC-like cupins"/>
    <property type="match status" value="1"/>
</dbReference>